<dbReference type="AlphaFoldDB" id="T1IU61"/>
<dbReference type="EMBL" id="JH431520">
    <property type="status" value="NOT_ANNOTATED_CDS"/>
    <property type="molecule type" value="Genomic_DNA"/>
</dbReference>
<evidence type="ECO:0000256" key="2">
    <source>
        <dbReference type="ARBA" id="ARBA00022741"/>
    </source>
</evidence>
<dbReference type="GO" id="GO:0005524">
    <property type="term" value="F:ATP binding"/>
    <property type="evidence" value="ECO:0007669"/>
    <property type="project" value="UniProtKB-KW"/>
</dbReference>
<dbReference type="InterPro" id="IPR001650">
    <property type="entry name" value="Helicase_C-like"/>
</dbReference>
<keyword evidence="8" id="KW-0539">Nucleus</keyword>
<evidence type="ECO:0000313" key="13">
    <source>
        <dbReference type="Proteomes" id="UP000014500"/>
    </source>
</evidence>
<dbReference type="Pfam" id="PF00270">
    <property type="entry name" value="DEAD"/>
    <property type="match status" value="1"/>
</dbReference>
<dbReference type="Pfam" id="PF20470">
    <property type="entry name" value="HTH_61"/>
    <property type="match status" value="1"/>
</dbReference>
<dbReference type="CDD" id="cd18026">
    <property type="entry name" value="DEXHc_POLQ-like"/>
    <property type="match status" value="1"/>
</dbReference>
<dbReference type="InterPro" id="IPR046931">
    <property type="entry name" value="HTH_61"/>
</dbReference>
<evidence type="ECO:0000259" key="11">
    <source>
        <dbReference type="PROSITE" id="PS51194"/>
    </source>
</evidence>
<dbReference type="InterPro" id="IPR011545">
    <property type="entry name" value="DEAD/DEAH_box_helicase_dom"/>
</dbReference>
<evidence type="ECO:0000256" key="7">
    <source>
        <dbReference type="ARBA" id="ARBA00023204"/>
    </source>
</evidence>
<keyword evidence="6" id="KW-0067">ATP-binding</keyword>
<keyword evidence="5" id="KW-0347">Helicase</keyword>
<evidence type="ECO:0000256" key="9">
    <source>
        <dbReference type="ARBA" id="ARBA00048988"/>
    </source>
</evidence>
<dbReference type="InterPro" id="IPR014001">
    <property type="entry name" value="Helicase_ATP-bd"/>
</dbReference>
<dbReference type="FunFam" id="3.40.50.300:FF:000813">
    <property type="entry name" value="helicase POLQ-like isoform X1"/>
    <property type="match status" value="1"/>
</dbReference>
<organism evidence="12 13">
    <name type="scientific">Strigamia maritima</name>
    <name type="common">European centipede</name>
    <name type="synonym">Geophilus maritimus</name>
    <dbReference type="NCBI Taxonomy" id="126957"/>
    <lineage>
        <taxon>Eukaryota</taxon>
        <taxon>Metazoa</taxon>
        <taxon>Ecdysozoa</taxon>
        <taxon>Arthropoda</taxon>
        <taxon>Myriapoda</taxon>
        <taxon>Chilopoda</taxon>
        <taxon>Pleurostigmophora</taxon>
        <taxon>Geophilomorpha</taxon>
        <taxon>Linotaeniidae</taxon>
        <taxon>Strigamia</taxon>
    </lineage>
</organism>
<comment type="subcellular location">
    <subcellularLocation>
        <location evidence="1">Nucleus</location>
    </subcellularLocation>
</comment>
<keyword evidence="4" id="KW-0378">Hydrolase</keyword>
<keyword evidence="7" id="KW-0234">DNA repair</keyword>
<dbReference type="InterPro" id="IPR027417">
    <property type="entry name" value="P-loop_NTPase"/>
</dbReference>
<accession>T1IU61</accession>
<dbReference type="Pfam" id="PF00271">
    <property type="entry name" value="Helicase_C"/>
    <property type="match status" value="1"/>
</dbReference>
<evidence type="ECO:0000256" key="5">
    <source>
        <dbReference type="ARBA" id="ARBA00022806"/>
    </source>
</evidence>
<sequence length="844" mass="95159">MANENGKRMNTNEKDERQVKLMKNDANISLQTSIMQNMRKNSTISVILKSKNEKSEEKLKIALDESDDIMMAATPEIPEIQSQLDFYGLPKKVKELLETNQGITKLYAWQDECLRSPAICNRRNMILCLPTSGGKTVIAEILILKELLRHNCDALLVLPFVSIVQEKVREMSPLAVNLDFNVEEYAGSKGGFPPKKKRNRRTVYIATIEKAHSLVNSLIELERLKEIGLLVVDEFHMVGDGEHRGATLENTITKVKFMQHGIQIIGMSATLGNTNDVQKFLNAEIYAGNFRPVELKEYIKLEDNLMEIDPKPVAKEEKFIFIKKCQFQMSNNSKTTDPDQISGLVLEVVPENSCLVFCPTKKTPKMSQRSFQKECPKSLSSEENGSICKILQFTIPYGVAYHHSGLTMDERRHLEEAYSSGVLCCLACTSTLAAGVNLPAKRVILRSPYIANEFLTLSKYKQMVGRAGRTGIDTSGESILIIQPRDRNKVYLNLFNSKDENRLTSSLHNNTKGVKSLILSLVGLKITKTINDIDRFLSMTLLEVQKESFNVDMIGLRTEAIKDLIKINLIKASYDNNDRRIENALLSVTELGRAAFKGSIVVDIVDRLYKDLTTGLNGLVLHNHLHLLFLVTPYEAVRNVRLRPDIFQEKYMKLGCEDTDVATNIGIPVSHVTAVACGKSFSDMTVIERFYATLILYDLWRGKSVWDVANDFELHRGTIQQLLTSAIGFASCVFHFCQELTQFWAYNALLEKFVKQFSYCVSVELVPLMELPSVKRGRANLLYKNGYRTVQDVANGKVNELVRVVPFMPRKVATEIIAAAQMLIIEKAKDLQDEADDLVEGLNS</sequence>
<dbReference type="SMART" id="SM00487">
    <property type="entry name" value="DEXDc"/>
    <property type="match status" value="1"/>
</dbReference>
<evidence type="ECO:0000313" key="12">
    <source>
        <dbReference type="EnsemblMetazoa" id="SMAR004679-PA"/>
    </source>
</evidence>
<feature type="domain" description="Helicase ATP-binding" evidence="10">
    <location>
        <begin position="116"/>
        <end position="289"/>
    </location>
</feature>
<keyword evidence="13" id="KW-1185">Reference proteome</keyword>
<dbReference type="GO" id="GO:0006302">
    <property type="term" value="P:double-strand break repair"/>
    <property type="evidence" value="ECO:0007669"/>
    <property type="project" value="UniProtKB-ARBA"/>
</dbReference>
<comment type="catalytic activity">
    <reaction evidence="9">
        <text>ATP + H2O = ADP + phosphate + H(+)</text>
        <dbReference type="Rhea" id="RHEA:13065"/>
        <dbReference type="ChEBI" id="CHEBI:15377"/>
        <dbReference type="ChEBI" id="CHEBI:15378"/>
        <dbReference type="ChEBI" id="CHEBI:30616"/>
        <dbReference type="ChEBI" id="CHEBI:43474"/>
        <dbReference type="ChEBI" id="CHEBI:456216"/>
        <dbReference type="EC" id="5.6.2.4"/>
    </reaction>
</comment>
<evidence type="ECO:0000256" key="4">
    <source>
        <dbReference type="ARBA" id="ARBA00022801"/>
    </source>
</evidence>
<dbReference type="Gene3D" id="1.10.3380.20">
    <property type="match status" value="1"/>
</dbReference>
<dbReference type="GO" id="GO:0005634">
    <property type="term" value="C:nucleus"/>
    <property type="evidence" value="ECO:0007669"/>
    <property type="project" value="UniProtKB-SubCell"/>
</dbReference>
<dbReference type="GO" id="GO:0016787">
    <property type="term" value="F:hydrolase activity"/>
    <property type="evidence" value="ECO:0007669"/>
    <property type="project" value="UniProtKB-KW"/>
</dbReference>
<name>T1IU61_STRMM</name>
<evidence type="ECO:0000256" key="8">
    <source>
        <dbReference type="ARBA" id="ARBA00023242"/>
    </source>
</evidence>
<evidence type="ECO:0000256" key="3">
    <source>
        <dbReference type="ARBA" id="ARBA00022763"/>
    </source>
</evidence>
<dbReference type="PROSITE" id="PS51194">
    <property type="entry name" value="HELICASE_CTER"/>
    <property type="match status" value="1"/>
</dbReference>
<keyword evidence="3" id="KW-0227">DNA damage</keyword>
<dbReference type="GO" id="GO:0043138">
    <property type="term" value="F:3'-5' DNA helicase activity"/>
    <property type="evidence" value="ECO:0007669"/>
    <property type="project" value="UniProtKB-EC"/>
</dbReference>
<reference evidence="13" key="1">
    <citation type="submission" date="2011-05" db="EMBL/GenBank/DDBJ databases">
        <authorList>
            <person name="Richards S.R."/>
            <person name="Qu J."/>
            <person name="Jiang H."/>
            <person name="Jhangiani S.N."/>
            <person name="Agravi P."/>
            <person name="Goodspeed R."/>
            <person name="Gross S."/>
            <person name="Mandapat C."/>
            <person name="Jackson L."/>
            <person name="Mathew T."/>
            <person name="Pu L."/>
            <person name="Thornton R."/>
            <person name="Saada N."/>
            <person name="Wilczek-Boney K.B."/>
            <person name="Lee S."/>
            <person name="Kovar C."/>
            <person name="Wu Y."/>
            <person name="Scherer S.E."/>
            <person name="Worley K.C."/>
            <person name="Muzny D.M."/>
            <person name="Gibbs R."/>
        </authorList>
    </citation>
    <scope>NUCLEOTIDE SEQUENCE</scope>
    <source>
        <strain evidence="13">Brora</strain>
    </source>
</reference>
<dbReference type="PANTHER" id="PTHR47961">
    <property type="entry name" value="DNA POLYMERASE THETA, PUTATIVE (AFU_ORTHOLOGUE AFUA_1G05260)-RELATED"/>
    <property type="match status" value="1"/>
</dbReference>
<keyword evidence="2" id="KW-0547">Nucleotide-binding</keyword>
<proteinExistence type="predicted"/>
<dbReference type="InterPro" id="IPR050474">
    <property type="entry name" value="Hel308_SKI2-like"/>
</dbReference>
<dbReference type="PROSITE" id="PS51192">
    <property type="entry name" value="HELICASE_ATP_BIND_1"/>
    <property type="match status" value="1"/>
</dbReference>
<dbReference type="EnsemblMetazoa" id="SMAR004679-RA">
    <property type="protein sequence ID" value="SMAR004679-PA"/>
    <property type="gene ID" value="SMAR004679"/>
</dbReference>
<dbReference type="Pfam" id="PF21099">
    <property type="entry name" value="POLQ_helical"/>
    <property type="match status" value="1"/>
</dbReference>
<feature type="domain" description="Helicase C-terminal" evidence="11">
    <location>
        <begin position="340"/>
        <end position="518"/>
    </location>
</feature>
<dbReference type="OMA" id="MFLNANI"/>
<protein>
    <recommendedName>
        <fullName evidence="14">Helicase POLQ-like</fullName>
    </recommendedName>
</protein>
<evidence type="ECO:0000259" key="10">
    <source>
        <dbReference type="PROSITE" id="PS51192"/>
    </source>
</evidence>
<dbReference type="PANTHER" id="PTHR47961:SF12">
    <property type="entry name" value="HELICASE POLQ-LIKE"/>
    <property type="match status" value="1"/>
</dbReference>
<evidence type="ECO:0000256" key="1">
    <source>
        <dbReference type="ARBA" id="ARBA00004123"/>
    </source>
</evidence>
<dbReference type="Proteomes" id="UP000014500">
    <property type="component" value="Unassembled WGS sequence"/>
</dbReference>
<reference evidence="12" key="2">
    <citation type="submission" date="2015-02" db="UniProtKB">
        <authorList>
            <consortium name="EnsemblMetazoa"/>
        </authorList>
    </citation>
    <scope>IDENTIFICATION</scope>
</reference>
<dbReference type="STRING" id="126957.T1IU61"/>
<dbReference type="GO" id="GO:0003676">
    <property type="term" value="F:nucleic acid binding"/>
    <property type="evidence" value="ECO:0007669"/>
    <property type="project" value="InterPro"/>
</dbReference>
<dbReference type="SUPFAM" id="SSF158702">
    <property type="entry name" value="Sec63 N-terminal domain-like"/>
    <property type="match status" value="1"/>
</dbReference>
<dbReference type="PhylomeDB" id="T1IU61"/>
<dbReference type="InterPro" id="IPR048960">
    <property type="entry name" value="POLQ-like_helical"/>
</dbReference>
<dbReference type="HOGENOM" id="CLU_006553_1_0_1"/>
<evidence type="ECO:0000256" key="6">
    <source>
        <dbReference type="ARBA" id="ARBA00022840"/>
    </source>
</evidence>
<dbReference type="SMART" id="SM00490">
    <property type="entry name" value="HELICc"/>
    <property type="match status" value="1"/>
</dbReference>
<dbReference type="CDD" id="cd18795">
    <property type="entry name" value="SF2_C_Ski2"/>
    <property type="match status" value="1"/>
</dbReference>
<dbReference type="SUPFAM" id="SSF52540">
    <property type="entry name" value="P-loop containing nucleoside triphosphate hydrolases"/>
    <property type="match status" value="1"/>
</dbReference>
<evidence type="ECO:0008006" key="14">
    <source>
        <dbReference type="Google" id="ProtNLM"/>
    </source>
</evidence>
<dbReference type="eggNOG" id="KOG0950">
    <property type="taxonomic scope" value="Eukaryota"/>
</dbReference>
<dbReference type="Gene3D" id="3.40.50.300">
    <property type="entry name" value="P-loop containing nucleotide triphosphate hydrolases"/>
    <property type="match status" value="2"/>
</dbReference>